<evidence type="ECO:0000259" key="12">
    <source>
        <dbReference type="Pfam" id="PF07993"/>
    </source>
</evidence>
<dbReference type="InterPro" id="IPR026055">
    <property type="entry name" value="FAR"/>
</dbReference>
<evidence type="ECO:0000256" key="1">
    <source>
        <dbReference type="ARBA" id="ARBA00004141"/>
    </source>
</evidence>
<dbReference type="PANTHER" id="PTHR11011">
    <property type="entry name" value="MALE STERILITY PROTEIN 2-RELATED"/>
    <property type="match status" value="1"/>
</dbReference>
<reference evidence="13 14" key="1">
    <citation type="submission" date="2020-04" db="EMBL/GenBank/DDBJ databases">
        <authorList>
            <person name="Alioto T."/>
            <person name="Alioto T."/>
            <person name="Gomez Garrido J."/>
        </authorList>
    </citation>
    <scope>NUCLEOTIDE SEQUENCE [LARGE SCALE GENOMIC DNA]</scope>
</reference>
<keyword evidence="3 10" id="KW-0444">Lipid biosynthesis</keyword>
<dbReference type="InterPro" id="IPR033640">
    <property type="entry name" value="FAR_C"/>
</dbReference>
<dbReference type="SUPFAM" id="SSF51735">
    <property type="entry name" value="NAD(P)-binding Rossmann-fold domains"/>
    <property type="match status" value="1"/>
</dbReference>
<dbReference type="InterPro" id="IPR013120">
    <property type="entry name" value="FAR_NAD-bd"/>
</dbReference>
<dbReference type="GO" id="GO:0035336">
    <property type="term" value="P:long-chain fatty-acyl-CoA metabolic process"/>
    <property type="evidence" value="ECO:0007669"/>
    <property type="project" value="TreeGrafter"/>
</dbReference>
<evidence type="ECO:0000256" key="7">
    <source>
        <dbReference type="ARBA" id="ARBA00023098"/>
    </source>
</evidence>
<accession>A0A8S1DBB0</accession>
<gene>
    <name evidence="13" type="ORF">CLODIP_2_CD06420</name>
</gene>
<dbReference type="OrthoDB" id="429813at2759"/>
<dbReference type="EC" id="1.2.1.84" evidence="10"/>
<evidence type="ECO:0000256" key="10">
    <source>
        <dbReference type="RuleBase" id="RU363097"/>
    </source>
</evidence>
<keyword evidence="5 10" id="KW-0521">NADP</keyword>
<comment type="similarity">
    <text evidence="2 10">Belongs to the fatty acyl-CoA reductase family.</text>
</comment>
<dbReference type="Pfam" id="PF03015">
    <property type="entry name" value="Sterile"/>
    <property type="match status" value="1"/>
</dbReference>
<evidence type="ECO:0000256" key="9">
    <source>
        <dbReference type="ARBA" id="ARBA00052530"/>
    </source>
</evidence>
<dbReference type="EMBL" id="CADEPI010000197">
    <property type="protein sequence ID" value="CAB3379934.1"/>
    <property type="molecule type" value="Genomic_DNA"/>
</dbReference>
<feature type="domain" description="Fatty acyl-CoA reductase C-terminal" evidence="11">
    <location>
        <begin position="389"/>
        <end position="481"/>
    </location>
</feature>
<keyword evidence="4 10" id="KW-0812">Transmembrane</keyword>
<dbReference type="GO" id="GO:0102965">
    <property type="term" value="F:alcohol-forming long-chain fatty acyl-CoA reductase activity"/>
    <property type="evidence" value="ECO:0007669"/>
    <property type="project" value="UniProtKB-EC"/>
</dbReference>
<dbReference type="FunFam" id="3.40.50.720:FF:000143">
    <property type="entry name" value="Fatty acyl-CoA reductase"/>
    <property type="match status" value="1"/>
</dbReference>
<feature type="transmembrane region" description="Helical" evidence="10">
    <location>
        <begin position="503"/>
        <end position="525"/>
    </location>
</feature>
<organism evidence="13 14">
    <name type="scientific">Cloeon dipterum</name>
    <dbReference type="NCBI Taxonomy" id="197152"/>
    <lineage>
        <taxon>Eukaryota</taxon>
        <taxon>Metazoa</taxon>
        <taxon>Ecdysozoa</taxon>
        <taxon>Arthropoda</taxon>
        <taxon>Hexapoda</taxon>
        <taxon>Insecta</taxon>
        <taxon>Pterygota</taxon>
        <taxon>Palaeoptera</taxon>
        <taxon>Ephemeroptera</taxon>
        <taxon>Pisciforma</taxon>
        <taxon>Baetidae</taxon>
        <taxon>Cloeon</taxon>
    </lineage>
</organism>
<dbReference type="AlphaFoldDB" id="A0A8S1DBB0"/>
<evidence type="ECO:0000256" key="5">
    <source>
        <dbReference type="ARBA" id="ARBA00022857"/>
    </source>
</evidence>
<comment type="catalytic activity">
    <reaction evidence="9 10">
        <text>a long-chain fatty acyl-CoA + 2 NADPH + 2 H(+) = a long-chain primary fatty alcohol + 2 NADP(+) + CoA</text>
        <dbReference type="Rhea" id="RHEA:52716"/>
        <dbReference type="ChEBI" id="CHEBI:15378"/>
        <dbReference type="ChEBI" id="CHEBI:57287"/>
        <dbReference type="ChEBI" id="CHEBI:57783"/>
        <dbReference type="ChEBI" id="CHEBI:58349"/>
        <dbReference type="ChEBI" id="CHEBI:77396"/>
        <dbReference type="ChEBI" id="CHEBI:83139"/>
        <dbReference type="EC" id="1.2.1.84"/>
    </reaction>
</comment>
<evidence type="ECO:0000256" key="6">
    <source>
        <dbReference type="ARBA" id="ARBA00022989"/>
    </source>
</evidence>
<dbReference type="CDD" id="cd05236">
    <property type="entry name" value="FAR-N_SDR_e"/>
    <property type="match status" value="1"/>
</dbReference>
<evidence type="ECO:0000256" key="8">
    <source>
        <dbReference type="ARBA" id="ARBA00023136"/>
    </source>
</evidence>
<feature type="domain" description="Thioester reductase (TE)" evidence="12">
    <location>
        <begin position="46"/>
        <end position="315"/>
    </location>
</feature>
<dbReference type="GO" id="GO:0005777">
    <property type="term" value="C:peroxisome"/>
    <property type="evidence" value="ECO:0007669"/>
    <property type="project" value="TreeGrafter"/>
</dbReference>
<keyword evidence="8 10" id="KW-0472">Membrane</keyword>
<comment type="subcellular location">
    <subcellularLocation>
        <location evidence="1">Membrane</location>
        <topology evidence="1">Multi-pass membrane protein</topology>
    </subcellularLocation>
</comment>
<dbReference type="Proteomes" id="UP000494165">
    <property type="component" value="Unassembled WGS sequence"/>
</dbReference>
<dbReference type="PANTHER" id="PTHR11011:SF116">
    <property type="entry name" value="FATTY ACYL-COA REDUCTASE CG5065-RELATED"/>
    <property type="match status" value="1"/>
</dbReference>
<dbReference type="GO" id="GO:0016020">
    <property type="term" value="C:membrane"/>
    <property type="evidence" value="ECO:0007669"/>
    <property type="project" value="UniProtKB-SubCell"/>
</dbReference>
<evidence type="ECO:0000313" key="13">
    <source>
        <dbReference type="EMBL" id="CAB3379934.1"/>
    </source>
</evidence>
<protein>
    <recommendedName>
        <fullName evidence="10">Fatty acyl-CoA reductase</fullName>
        <ecNumber evidence="10">1.2.1.84</ecNumber>
    </recommendedName>
</protein>
<dbReference type="InterPro" id="IPR036291">
    <property type="entry name" value="NAD(P)-bd_dom_sf"/>
</dbReference>
<evidence type="ECO:0000256" key="3">
    <source>
        <dbReference type="ARBA" id="ARBA00022516"/>
    </source>
</evidence>
<dbReference type="CDD" id="cd09071">
    <property type="entry name" value="FAR_C"/>
    <property type="match status" value="1"/>
</dbReference>
<name>A0A8S1DBB0_9INSE</name>
<keyword evidence="14" id="KW-1185">Reference proteome</keyword>
<keyword evidence="10" id="KW-0560">Oxidoreductase</keyword>
<comment type="function">
    <text evidence="10">Catalyzes the reduction of fatty acyl-CoA to fatty alcohols.</text>
</comment>
<dbReference type="GO" id="GO:0080019">
    <property type="term" value="F:alcohol-forming very long-chain fatty acyl-CoA reductase activity"/>
    <property type="evidence" value="ECO:0007669"/>
    <property type="project" value="InterPro"/>
</dbReference>
<keyword evidence="7 10" id="KW-0443">Lipid metabolism</keyword>
<sequence length="549" mass="62318">MTRCFKNCFQSRAQIERNDRHSTSAAMQPPKYPSLAEFYQGRTLFITGATGFMGKILLEKLLRSCPEVECIYLLMRAKRGQQPRSRLDSLLSNPIFDEVRKVRPEAFSKLRVVAGDVSEDGLGLKDPELRAEVLAGVSVVFHCAACVRFDMTLKYALTFNTKGTKRVLEFCSQMEKLESLVYVSTSYCHCDRDVLGEEPYEAPFEPEKLFECIDWLQDDLVQLITPKLIGNLPNTYAFSKSLSEKLVTDASKIMPVAIARPSIVTAALKEPIPGYVDNLNGPTGLLLGAGKGVLRSMHCKPAYKADLIPVDLACNGLIVIAWHLANARPEHGPLVVNLTTTERNAVSWGEIIEFGRKYIYKYPFSGVVWWPDGSIKNSKLAHDLCVIFFHTIPAYLIDCLAVLCRQKPFMVNIQKRLQGGLDLLQYYTTKEWNFTNKKIVEISEQLAQDERECFNTDVKSVQWETYVRDMLLGTRKFILKDDNSTLPAARRHMNRLYWLDRGFRVFVLLMFFWMLISSFGLFNFAQEEYFASTTCEAPSEPLGVCESAV</sequence>
<keyword evidence="6 10" id="KW-1133">Transmembrane helix</keyword>
<comment type="caution">
    <text evidence="13">The sequence shown here is derived from an EMBL/GenBank/DDBJ whole genome shotgun (WGS) entry which is preliminary data.</text>
</comment>
<evidence type="ECO:0000256" key="4">
    <source>
        <dbReference type="ARBA" id="ARBA00022692"/>
    </source>
</evidence>
<evidence type="ECO:0000256" key="2">
    <source>
        <dbReference type="ARBA" id="ARBA00005928"/>
    </source>
</evidence>
<dbReference type="Gene3D" id="3.40.50.720">
    <property type="entry name" value="NAD(P)-binding Rossmann-like Domain"/>
    <property type="match status" value="1"/>
</dbReference>
<evidence type="ECO:0000259" key="11">
    <source>
        <dbReference type="Pfam" id="PF03015"/>
    </source>
</evidence>
<evidence type="ECO:0000313" key="14">
    <source>
        <dbReference type="Proteomes" id="UP000494165"/>
    </source>
</evidence>
<dbReference type="Pfam" id="PF07993">
    <property type="entry name" value="NAD_binding_4"/>
    <property type="match status" value="1"/>
</dbReference>
<proteinExistence type="inferred from homology"/>